<gene>
    <name evidence="1" type="ORF">DFH07DRAFT_766674</name>
</gene>
<comment type="caution">
    <text evidence="1">The sequence shown here is derived from an EMBL/GenBank/DDBJ whole genome shotgun (WGS) entry which is preliminary data.</text>
</comment>
<dbReference type="EMBL" id="JARJLG010000011">
    <property type="protein sequence ID" value="KAJ7776989.1"/>
    <property type="molecule type" value="Genomic_DNA"/>
</dbReference>
<name>A0AAD7NVT1_9AGAR</name>
<keyword evidence="2" id="KW-1185">Reference proteome</keyword>
<reference evidence="1" key="1">
    <citation type="submission" date="2023-03" db="EMBL/GenBank/DDBJ databases">
        <title>Massive genome expansion in bonnet fungi (Mycena s.s.) driven by repeated elements and novel gene families across ecological guilds.</title>
        <authorList>
            <consortium name="Lawrence Berkeley National Laboratory"/>
            <person name="Harder C.B."/>
            <person name="Miyauchi S."/>
            <person name="Viragh M."/>
            <person name="Kuo A."/>
            <person name="Thoen E."/>
            <person name="Andreopoulos B."/>
            <person name="Lu D."/>
            <person name="Skrede I."/>
            <person name="Drula E."/>
            <person name="Henrissat B."/>
            <person name="Morin E."/>
            <person name="Kohler A."/>
            <person name="Barry K."/>
            <person name="LaButti K."/>
            <person name="Morin E."/>
            <person name="Salamov A."/>
            <person name="Lipzen A."/>
            <person name="Mereny Z."/>
            <person name="Hegedus B."/>
            <person name="Baldrian P."/>
            <person name="Stursova M."/>
            <person name="Weitz H."/>
            <person name="Taylor A."/>
            <person name="Grigoriev I.V."/>
            <person name="Nagy L.G."/>
            <person name="Martin F."/>
            <person name="Kauserud H."/>
        </authorList>
    </citation>
    <scope>NUCLEOTIDE SEQUENCE</scope>
    <source>
        <strain evidence="1">CBHHK188m</strain>
    </source>
</reference>
<dbReference type="AlphaFoldDB" id="A0AAD7NVT1"/>
<protein>
    <submittedName>
        <fullName evidence="1">Uncharacterized protein</fullName>
    </submittedName>
</protein>
<accession>A0AAD7NVT1</accession>
<sequence>MATSHHLNTLQMHPSSVLTLIPADPATAAAPLPHRDVHFGPLPFTGAASVSHIPVPSPRPLGASPTPDKIDEGIKNLRHILNPLCGPNTRGYKNTDLNLVLRSRLELMVSFLHLYAAKGYTEWAKKADIVAKSARNGAWMSCRIREWVILFIKDPTNLPTAEYGKFNESTLEDEDLAQEIHLHLQTLGPFVSAQDVVNYMSWDEIKTQLNLAYLCEQPNGG</sequence>
<organism evidence="1 2">
    <name type="scientific">Mycena maculata</name>
    <dbReference type="NCBI Taxonomy" id="230809"/>
    <lineage>
        <taxon>Eukaryota</taxon>
        <taxon>Fungi</taxon>
        <taxon>Dikarya</taxon>
        <taxon>Basidiomycota</taxon>
        <taxon>Agaricomycotina</taxon>
        <taxon>Agaricomycetes</taxon>
        <taxon>Agaricomycetidae</taxon>
        <taxon>Agaricales</taxon>
        <taxon>Marasmiineae</taxon>
        <taxon>Mycenaceae</taxon>
        <taxon>Mycena</taxon>
    </lineage>
</organism>
<evidence type="ECO:0000313" key="2">
    <source>
        <dbReference type="Proteomes" id="UP001215280"/>
    </source>
</evidence>
<dbReference type="Proteomes" id="UP001215280">
    <property type="component" value="Unassembled WGS sequence"/>
</dbReference>
<evidence type="ECO:0000313" key="1">
    <source>
        <dbReference type="EMBL" id="KAJ7776989.1"/>
    </source>
</evidence>
<proteinExistence type="predicted"/>